<proteinExistence type="predicted"/>
<sequence>MRDREPSDAKIRVQGIGKFFDMRTKGDTGRVHALDDVDLTIGRNEFLTIIGPSGCGKTTLLRIIASLTPPDTGQVLVDGTPVAAPTPERAMVFQSFGLFPWKTVLDNVRFPLKIRKMPDQESTDIAMTYLRKVGLEQFAGSHPHQLSGGMQQRVGLARALATDPDILLMDEPFGAIDAQTRELMQEELMRLWQDSGKTVVFVTHDLDEAVLLADRVLLLSRSPGRVRALIPVDLPRPRWDYDVRAHRDFTDIRSQLWGMLRDDLINQRGQEAKADVT</sequence>
<dbReference type="PANTHER" id="PTHR42788:SF13">
    <property type="entry name" value="ALIPHATIC SULFONATES IMPORT ATP-BINDING PROTEIN SSUB"/>
    <property type="match status" value="1"/>
</dbReference>
<name>A0A931ARJ6_9ACTN</name>
<dbReference type="GO" id="GO:0016887">
    <property type="term" value="F:ATP hydrolysis activity"/>
    <property type="evidence" value="ECO:0007669"/>
    <property type="project" value="InterPro"/>
</dbReference>
<evidence type="ECO:0000256" key="2">
    <source>
        <dbReference type="ARBA" id="ARBA00022741"/>
    </source>
</evidence>
<dbReference type="InterPro" id="IPR050166">
    <property type="entry name" value="ABC_transporter_ATP-bind"/>
</dbReference>
<dbReference type="Proteomes" id="UP000605361">
    <property type="component" value="Unassembled WGS sequence"/>
</dbReference>
<feature type="domain" description="ABC transporter" evidence="4">
    <location>
        <begin position="11"/>
        <end position="246"/>
    </location>
</feature>
<dbReference type="EMBL" id="JADOGI010000305">
    <property type="protein sequence ID" value="MBF8193652.1"/>
    <property type="molecule type" value="Genomic_DNA"/>
</dbReference>
<gene>
    <name evidence="5" type="ORF">ITP53_49850</name>
</gene>
<dbReference type="GO" id="GO:0005524">
    <property type="term" value="F:ATP binding"/>
    <property type="evidence" value="ECO:0007669"/>
    <property type="project" value="UniProtKB-KW"/>
</dbReference>
<keyword evidence="6" id="KW-1185">Reference proteome</keyword>
<dbReference type="SMART" id="SM00382">
    <property type="entry name" value="AAA"/>
    <property type="match status" value="1"/>
</dbReference>
<reference evidence="5" key="1">
    <citation type="submission" date="2020-11" db="EMBL/GenBank/DDBJ databases">
        <title>Whole-genome analyses of Nonomuraea sp. K274.</title>
        <authorList>
            <person name="Veyisoglu A."/>
        </authorList>
    </citation>
    <scope>NUCLEOTIDE SEQUENCE</scope>
    <source>
        <strain evidence="5">K274</strain>
    </source>
</reference>
<dbReference type="PROSITE" id="PS50893">
    <property type="entry name" value="ABC_TRANSPORTER_2"/>
    <property type="match status" value="1"/>
</dbReference>
<dbReference type="AlphaFoldDB" id="A0A931ARJ6"/>
<evidence type="ECO:0000256" key="3">
    <source>
        <dbReference type="ARBA" id="ARBA00022840"/>
    </source>
</evidence>
<dbReference type="Pfam" id="PF00005">
    <property type="entry name" value="ABC_tran"/>
    <property type="match status" value="1"/>
</dbReference>
<dbReference type="InterPro" id="IPR003593">
    <property type="entry name" value="AAA+_ATPase"/>
</dbReference>
<dbReference type="PROSITE" id="PS00211">
    <property type="entry name" value="ABC_TRANSPORTER_1"/>
    <property type="match status" value="1"/>
</dbReference>
<evidence type="ECO:0000313" key="5">
    <source>
        <dbReference type="EMBL" id="MBF8193652.1"/>
    </source>
</evidence>
<protein>
    <submittedName>
        <fullName evidence="5">ABC transporter ATP-binding protein</fullName>
    </submittedName>
</protein>
<evidence type="ECO:0000259" key="4">
    <source>
        <dbReference type="PROSITE" id="PS50893"/>
    </source>
</evidence>
<keyword evidence="3 5" id="KW-0067">ATP-binding</keyword>
<evidence type="ECO:0000313" key="6">
    <source>
        <dbReference type="Proteomes" id="UP000605361"/>
    </source>
</evidence>
<evidence type="ECO:0000256" key="1">
    <source>
        <dbReference type="ARBA" id="ARBA00022448"/>
    </source>
</evidence>
<dbReference type="InterPro" id="IPR017871">
    <property type="entry name" value="ABC_transporter-like_CS"/>
</dbReference>
<keyword evidence="1" id="KW-0813">Transport</keyword>
<dbReference type="InterPro" id="IPR027417">
    <property type="entry name" value="P-loop_NTPase"/>
</dbReference>
<dbReference type="InterPro" id="IPR003439">
    <property type="entry name" value="ABC_transporter-like_ATP-bd"/>
</dbReference>
<accession>A0A931ARJ6</accession>
<organism evidence="5 6">
    <name type="scientific">Nonomuraea cypriaca</name>
    <dbReference type="NCBI Taxonomy" id="1187855"/>
    <lineage>
        <taxon>Bacteria</taxon>
        <taxon>Bacillati</taxon>
        <taxon>Actinomycetota</taxon>
        <taxon>Actinomycetes</taxon>
        <taxon>Streptosporangiales</taxon>
        <taxon>Streptosporangiaceae</taxon>
        <taxon>Nonomuraea</taxon>
    </lineage>
</organism>
<dbReference type="CDD" id="cd03293">
    <property type="entry name" value="ABC_NrtD_SsuB_transporters"/>
    <property type="match status" value="1"/>
</dbReference>
<dbReference type="RefSeq" id="WP_195902503.1">
    <property type="nucleotide sequence ID" value="NZ_JADOGI010000305.1"/>
</dbReference>
<keyword evidence="2" id="KW-0547">Nucleotide-binding</keyword>
<dbReference type="Gene3D" id="3.40.50.300">
    <property type="entry name" value="P-loop containing nucleotide triphosphate hydrolases"/>
    <property type="match status" value="1"/>
</dbReference>
<dbReference type="SUPFAM" id="SSF52540">
    <property type="entry name" value="P-loop containing nucleoside triphosphate hydrolases"/>
    <property type="match status" value="1"/>
</dbReference>
<comment type="caution">
    <text evidence="5">The sequence shown here is derived from an EMBL/GenBank/DDBJ whole genome shotgun (WGS) entry which is preliminary data.</text>
</comment>
<dbReference type="PANTHER" id="PTHR42788">
    <property type="entry name" value="TAURINE IMPORT ATP-BINDING PROTEIN-RELATED"/>
    <property type="match status" value="1"/>
</dbReference>